<keyword evidence="2 4" id="KW-0479">Metal-binding</keyword>
<dbReference type="InterPro" id="IPR011989">
    <property type="entry name" value="ARM-like"/>
</dbReference>
<evidence type="ECO:0000313" key="7">
    <source>
        <dbReference type="EMBL" id="REG82043.1"/>
    </source>
</evidence>
<dbReference type="GO" id="GO:0046872">
    <property type="term" value="F:metal ion binding"/>
    <property type="evidence" value="ECO:0007669"/>
    <property type="project" value="UniProtKB-KW"/>
</dbReference>
<dbReference type="Pfam" id="PF00034">
    <property type="entry name" value="Cytochrom_C"/>
    <property type="match status" value="1"/>
</dbReference>
<dbReference type="PROSITE" id="PS51007">
    <property type="entry name" value="CYTC"/>
    <property type="match status" value="1"/>
</dbReference>
<evidence type="ECO:0000256" key="5">
    <source>
        <dbReference type="SAM" id="MobiDB-lite"/>
    </source>
</evidence>
<dbReference type="RefSeq" id="WP_240510968.1">
    <property type="nucleotide sequence ID" value="NZ_MSSW01000051.1"/>
</dbReference>
<dbReference type="InterPro" id="IPR016024">
    <property type="entry name" value="ARM-type_fold"/>
</dbReference>
<dbReference type="Gene3D" id="1.10.760.10">
    <property type="entry name" value="Cytochrome c-like domain"/>
    <property type="match status" value="1"/>
</dbReference>
<dbReference type="InterPro" id="IPR013427">
    <property type="entry name" value="Haem-bd_dom_put"/>
</dbReference>
<evidence type="ECO:0000256" key="1">
    <source>
        <dbReference type="ARBA" id="ARBA00022617"/>
    </source>
</evidence>
<dbReference type="SUPFAM" id="SSF46626">
    <property type="entry name" value="Cytochrome c"/>
    <property type="match status" value="1"/>
</dbReference>
<sequence>MSWKKVIPSILALGVMFSCGQKPEVAPVLFAPEEFEVSLWAESPLFFNPTNMDVDQKGRIWVTEAVNYRNYNNDVGAFFHHSKGDRIMILTDTDQDGVADSSKVFVEDPDLVSPLGIAVLGNKIFVSCSPHLLVYTDENGDDVPDKKEIFLTGFGGLDHDHSLHSILAGPDGKLYFNTGNAGPHLVTDKSGWTLRSGSVYSGGSPYNTSNSGSQVSDDGNVYVGGLALRINPDGTGLEVLAHNFRNSYEVFVDSKGDLWQNDNDDQVVTCRVSWIPEGSNAGYFSQDGNRTWQADQRPGQDPFTAHWHQDDPGVMPAGDKTGAGSPTGMMRYEGDAFGSDFRGTLMSADAGRNVIFSYQPKRHKSGYDLGTRRILFSSVNEDDEGYVWNDTSFQNQKTKWFRPSDLVTGTDGAIYIADWYDPVVGGHQMKDSLGRGRIYRIVPKGKKLKSPELDSGTDAGLIEIIKNPAVNVRFQAFEIIRKKGETAIPMVEPLLKDENPFIQARAIFLLAQLGEKGLEKTSQLLQSKSEETRILAFRAIKAAGESKPVSPNQLLDETSAFLRREYSTAAIEMPWETRKVFFESLLGDFDVEDPYYVEVLGKLAEGNEEEALAIAKSRFPQTESGEWSKEMEVLIWRIPSENSVSDLLKRLENDQLEEKKQNYLLTSLAFIPEKNAAEAMFSLTKNTNPQLSEKAMYWVSFRQGNDWQAFLDWDKIGVDPAKIKQLASMKAKKGFLLEEKMALNDRKNQARTMAKDPIGGQILMEMITANALPEDLMGTVEELIFSNPDLGVRVQASNYFGSKSNGENYAPDYVLKLQADQVKGKTAFTNYCTTCHQVNGVGKNIGPDLTQIRTKYDRATLLDAIANPNGGIVFGYEPWLVKMKSGESYYGFVQGETAQNLLLKDLTGKQHSLSQAEIESKKQEIKSIMPDPAGLGMTAQDLADVSAYLLGLK</sequence>
<reference evidence="7 8" key="1">
    <citation type="submission" date="2018-08" db="EMBL/GenBank/DDBJ databases">
        <title>Genomic Encyclopedia of Archaeal and Bacterial Type Strains, Phase II (KMG-II): from individual species to whole genera.</title>
        <authorList>
            <person name="Goeker M."/>
        </authorList>
    </citation>
    <scope>NUCLEOTIDE SEQUENCE [LARGE SCALE GENOMIC DNA]</scope>
    <source>
        <strain evidence="7 8">DSM 15986</strain>
    </source>
</reference>
<evidence type="ECO:0000256" key="4">
    <source>
        <dbReference type="PROSITE-ProRule" id="PRU00433"/>
    </source>
</evidence>
<evidence type="ECO:0000256" key="2">
    <source>
        <dbReference type="ARBA" id="ARBA00022723"/>
    </source>
</evidence>
<dbReference type="GO" id="GO:0020037">
    <property type="term" value="F:heme binding"/>
    <property type="evidence" value="ECO:0007669"/>
    <property type="project" value="InterPro"/>
</dbReference>
<accession>A0A3E0DH39</accession>
<dbReference type="EMBL" id="QUNF01000023">
    <property type="protein sequence ID" value="REG82043.1"/>
    <property type="molecule type" value="Genomic_DNA"/>
</dbReference>
<comment type="caution">
    <text evidence="7">The sequence shown here is derived from an EMBL/GenBank/DDBJ whole genome shotgun (WGS) entry which is preliminary data.</text>
</comment>
<dbReference type="SUPFAM" id="SSF48371">
    <property type="entry name" value="ARM repeat"/>
    <property type="match status" value="1"/>
</dbReference>
<dbReference type="Gene3D" id="1.25.10.10">
    <property type="entry name" value="Leucine-rich Repeat Variant"/>
    <property type="match status" value="1"/>
</dbReference>
<keyword evidence="3 4" id="KW-0408">Iron</keyword>
<dbReference type="GO" id="GO:0009055">
    <property type="term" value="F:electron transfer activity"/>
    <property type="evidence" value="ECO:0007669"/>
    <property type="project" value="InterPro"/>
</dbReference>
<dbReference type="InterPro" id="IPR055557">
    <property type="entry name" value="DUF7133"/>
</dbReference>
<proteinExistence type="predicted"/>
<dbReference type="InterPro" id="IPR011041">
    <property type="entry name" value="Quinoprot_gluc/sorb_DH_b-prop"/>
</dbReference>
<dbReference type="InterPro" id="IPR036909">
    <property type="entry name" value="Cyt_c-like_dom_sf"/>
</dbReference>
<organism evidence="7 8">
    <name type="scientific">Algoriphagus antarcticus</name>
    <dbReference type="NCBI Taxonomy" id="238540"/>
    <lineage>
        <taxon>Bacteria</taxon>
        <taxon>Pseudomonadati</taxon>
        <taxon>Bacteroidota</taxon>
        <taxon>Cytophagia</taxon>
        <taxon>Cytophagales</taxon>
        <taxon>Cyclobacteriaceae</taxon>
        <taxon>Algoriphagus</taxon>
    </lineage>
</organism>
<evidence type="ECO:0000256" key="3">
    <source>
        <dbReference type="ARBA" id="ARBA00023004"/>
    </source>
</evidence>
<name>A0A3E0DH39_9BACT</name>
<dbReference type="NCBIfam" id="TIGR02604">
    <property type="entry name" value="Piru_Ver_Nterm"/>
    <property type="match status" value="1"/>
</dbReference>
<protein>
    <submittedName>
        <fullName evidence="7">Putative membrane-bound dehydrogenase-like protein</fullName>
    </submittedName>
</protein>
<dbReference type="InterPro" id="IPR011042">
    <property type="entry name" value="6-blade_b-propeller_TolB-like"/>
</dbReference>
<dbReference type="SUPFAM" id="SSF50952">
    <property type="entry name" value="Soluble quinoprotein glucose dehydrogenase"/>
    <property type="match status" value="1"/>
</dbReference>
<evidence type="ECO:0000313" key="8">
    <source>
        <dbReference type="Proteomes" id="UP000256405"/>
    </source>
</evidence>
<dbReference type="InterPro" id="IPR013428">
    <property type="entry name" value="Membrane-bound_put_N"/>
</dbReference>
<gene>
    <name evidence="7" type="ORF">C8N25_12332</name>
</gene>
<dbReference type="NCBIfam" id="TIGR02603">
    <property type="entry name" value="CxxCH_TIGR02603"/>
    <property type="match status" value="1"/>
</dbReference>
<dbReference type="Gene3D" id="2.120.10.30">
    <property type="entry name" value="TolB, C-terminal domain"/>
    <property type="match status" value="1"/>
</dbReference>
<dbReference type="PROSITE" id="PS51257">
    <property type="entry name" value="PROKAR_LIPOPROTEIN"/>
    <property type="match status" value="1"/>
</dbReference>
<feature type="domain" description="Cytochrome c" evidence="6">
    <location>
        <begin position="819"/>
        <end position="953"/>
    </location>
</feature>
<feature type="region of interest" description="Disordered" evidence="5">
    <location>
        <begin position="294"/>
        <end position="317"/>
    </location>
</feature>
<dbReference type="InterPro" id="IPR009056">
    <property type="entry name" value="Cyt_c-like_dom"/>
</dbReference>
<keyword evidence="8" id="KW-1185">Reference proteome</keyword>
<keyword evidence="1 4" id="KW-0349">Heme</keyword>
<dbReference type="PANTHER" id="PTHR33546:SF1">
    <property type="entry name" value="LARGE, MULTIFUNCTIONAL SECRETED PROTEIN"/>
    <property type="match status" value="1"/>
</dbReference>
<dbReference type="AlphaFoldDB" id="A0A3E0DH39"/>
<evidence type="ECO:0000259" key="6">
    <source>
        <dbReference type="PROSITE" id="PS51007"/>
    </source>
</evidence>
<dbReference type="Pfam" id="PF23500">
    <property type="entry name" value="DUF7133"/>
    <property type="match status" value="1"/>
</dbReference>
<dbReference type="PANTHER" id="PTHR33546">
    <property type="entry name" value="LARGE, MULTIFUNCTIONAL SECRETED PROTEIN-RELATED"/>
    <property type="match status" value="1"/>
</dbReference>
<dbReference type="Proteomes" id="UP000256405">
    <property type="component" value="Unassembled WGS sequence"/>
</dbReference>